<sequence>MTFYTINTSVMDNLGKVIVVLRTLLSDLVVVDDAVLSAGPRALNLGATGRLSFAKYQENIKEDLKLDDQKFQRPWDYYIYVGQPRQRHGFLPNDRNFRAAVAQALSQTPGKPVIEIAIYGT</sequence>
<name>A0A225AWP3_TALAT</name>
<gene>
    <name evidence="1" type="ORF">UA08_05940</name>
</gene>
<dbReference type="EMBL" id="LFMY01000008">
    <property type="protein sequence ID" value="OKL58865.1"/>
    <property type="molecule type" value="Genomic_DNA"/>
</dbReference>
<keyword evidence="2" id="KW-1185">Reference proteome</keyword>
<dbReference type="Proteomes" id="UP000214365">
    <property type="component" value="Unassembled WGS sequence"/>
</dbReference>
<proteinExistence type="predicted"/>
<dbReference type="AlphaFoldDB" id="A0A225AWP3"/>
<comment type="caution">
    <text evidence="1">The sequence shown here is derived from an EMBL/GenBank/DDBJ whole genome shotgun (WGS) entry which is preliminary data.</text>
</comment>
<dbReference type="RefSeq" id="XP_020118986.1">
    <property type="nucleotide sequence ID" value="XM_020268265.1"/>
</dbReference>
<evidence type="ECO:0000313" key="2">
    <source>
        <dbReference type="Proteomes" id="UP000214365"/>
    </source>
</evidence>
<accession>A0A225AWP3</accession>
<dbReference type="GeneID" id="31005696"/>
<evidence type="ECO:0000313" key="1">
    <source>
        <dbReference type="EMBL" id="OKL58865.1"/>
    </source>
</evidence>
<reference evidence="1 2" key="1">
    <citation type="submission" date="2015-06" db="EMBL/GenBank/DDBJ databases">
        <title>Talaromyces atroroseus IBT 11181 draft genome.</title>
        <authorList>
            <person name="Rasmussen K.B."/>
            <person name="Rasmussen S."/>
            <person name="Petersen B."/>
            <person name="Sicheritz-Ponten T."/>
            <person name="Mortensen U.H."/>
            <person name="Thrane U."/>
        </authorList>
    </citation>
    <scope>NUCLEOTIDE SEQUENCE [LARGE SCALE GENOMIC DNA]</scope>
    <source>
        <strain evidence="1 2">IBT 11181</strain>
    </source>
</reference>
<protein>
    <submittedName>
        <fullName evidence="1">Uncharacterized protein</fullName>
    </submittedName>
</protein>
<organism evidence="1 2">
    <name type="scientific">Talaromyces atroroseus</name>
    <dbReference type="NCBI Taxonomy" id="1441469"/>
    <lineage>
        <taxon>Eukaryota</taxon>
        <taxon>Fungi</taxon>
        <taxon>Dikarya</taxon>
        <taxon>Ascomycota</taxon>
        <taxon>Pezizomycotina</taxon>
        <taxon>Eurotiomycetes</taxon>
        <taxon>Eurotiomycetidae</taxon>
        <taxon>Eurotiales</taxon>
        <taxon>Trichocomaceae</taxon>
        <taxon>Talaromyces</taxon>
        <taxon>Talaromyces sect. Trachyspermi</taxon>
    </lineage>
</organism>